<dbReference type="RefSeq" id="WP_091197911.1">
    <property type="nucleotide sequence ID" value="NZ_LT594324.1"/>
</dbReference>
<keyword evidence="4 14" id="KW-0645">Protease</keyword>
<keyword evidence="10" id="KW-0482">Metalloprotease</keyword>
<evidence type="ECO:0000259" key="13">
    <source>
        <dbReference type="Pfam" id="PF01435"/>
    </source>
</evidence>
<dbReference type="GO" id="GO:0046872">
    <property type="term" value="F:metal ion binding"/>
    <property type="evidence" value="ECO:0007669"/>
    <property type="project" value="UniProtKB-KW"/>
</dbReference>
<feature type="domain" description="Peptidase M48" evidence="13">
    <location>
        <begin position="84"/>
        <end position="306"/>
    </location>
</feature>
<evidence type="ECO:0000256" key="2">
    <source>
        <dbReference type="ARBA" id="ARBA00004651"/>
    </source>
</evidence>
<keyword evidence="6" id="KW-0479">Metal-binding</keyword>
<dbReference type="OrthoDB" id="155290at2"/>
<evidence type="ECO:0000313" key="14">
    <source>
        <dbReference type="EMBL" id="SBT51038.1"/>
    </source>
</evidence>
<name>A0A1A9A4L3_9ACTN</name>
<evidence type="ECO:0000256" key="9">
    <source>
        <dbReference type="ARBA" id="ARBA00022989"/>
    </source>
</evidence>
<reference evidence="14 15" key="1">
    <citation type="submission" date="2016-06" db="EMBL/GenBank/DDBJ databases">
        <authorList>
            <person name="Kjaerup R.B."/>
            <person name="Dalgaard T.S."/>
            <person name="Juul-Madsen H.R."/>
        </authorList>
    </citation>
    <scope>NUCLEOTIDE SEQUENCE [LARGE SCALE GENOMIC DNA]</scope>
    <source>
        <strain evidence="14 15">DSM 45248</strain>
    </source>
</reference>
<dbReference type="AlphaFoldDB" id="A0A1A9A4L3"/>
<dbReference type="GO" id="GO:0005886">
    <property type="term" value="C:plasma membrane"/>
    <property type="evidence" value="ECO:0007669"/>
    <property type="project" value="UniProtKB-SubCell"/>
</dbReference>
<comment type="subcellular location">
    <subcellularLocation>
        <location evidence="2">Cell membrane</location>
        <topology evidence="2">Multi-pass membrane protein</topology>
    </subcellularLocation>
</comment>
<dbReference type="GO" id="GO:0006508">
    <property type="term" value="P:proteolysis"/>
    <property type="evidence" value="ECO:0007669"/>
    <property type="project" value="UniProtKB-KW"/>
</dbReference>
<gene>
    <name evidence="14" type="ORF">GA0070621_3911</name>
</gene>
<sequence length="614" mass="66523">MSATYRALASVVMLIGFYVVALLQLAAVAALGVWLFSHTSGLLTGKVLLPLVVALGAVAVGLWKAIRTKNEPLPGPILGEREAPQLWATVRELAAAVGTRAPDEIRLLPDVNAAVSEQSRLLGLLGGRRTLYVGLPLLQGLRVDQLRSVLAHELGHYSGRHTRLGGVAYRGRLAIEETVERISPRNPIGWVFKGYALLYLMVDNAASRRQELEADRASVRLAGHEAATSALRTLPALDAAWAFYMRQYVEAGWSAGLLPDDLFGGFAQLLDARRNEIDELRENAPERKPSRWDTHPPIGVRVAAMVETPAATEARPDDRPASIVLADVAGAGRQLQSLVVEHGSRRILPWPEFVAEWMAASTQQRADGIYRAAGRFTGTATSGLPTVLDLVRAGRLGEFAAQFFPDATSQEAATAFAGPMETLLDNASIRSGRARWQLSWSGPARLVGPAGEPWDLAEIAKLAVSPETLDEALARLAERGVDPAQATVVQARASARNADLIGGLANIKIDGREHDVLVLDNGLVLIPDPGKSSEGEKRLTALVGAEPVGEVAARYPYLPYEEITSVEVRREVPLKATLTLFDGRVVQVQELMASEFLEKHSRDTLLRVFERIKD</sequence>
<organism evidence="14 15">
    <name type="scientific">Micromonospora narathiwatensis</name>
    <dbReference type="NCBI Taxonomy" id="299146"/>
    <lineage>
        <taxon>Bacteria</taxon>
        <taxon>Bacillati</taxon>
        <taxon>Actinomycetota</taxon>
        <taxon>Actinomycetes</taxon>
        <taxon>Micromonosporales</taxon>
        <taxon>Micromonosporaceae</taxon>
        <taxon>Micromonospora</taxon>
    </lineage>
</organism>
<evidence type="ECO:0000256" key="10">
    <source>
        <dbReference type="ARBA" id="ARBA00023049"/>
    </source>
</evidence>
<evidence type="ECO:0000256" key="6">
    <source>
        <dbReference type="ARBA" id="ARBA00022723"/>
    </source>
</evidence>
<keyword evidence="7" id="KW-0378">Hydrolase</keyword>
<protein>
    <submittedName>
        <fullName evidence="14">Zn-dependent protease with chaperone function</fullName>
    </submittedName>
</protein>
<evidence type="ECO:0000256" key="7">
    <source>
        <dbReference type="ARBA" id="ARBA00022801"/>
    </source>
</evidence>
<dbReference type="Proteomes" id="UP000198765">
    <property type="component" value="Chromosome I"/>
</dbReference>
<keyword evidence="3" id="KW-1003">Cell membrane</keyword>
<dbReference type="InterPro" id="IPR001915">
    <property type="entry name" value="Peptidase_M48"/>
</dbReference>
<keyword evidence="5 12" id="KW-0812">Transmembrane</keyword>
<evidence type="ECO:0000256" key="3">
    <source>
        <dbReference type="ARBA" id="ARBA00022475"/>
    </source>
</evidence>
<comment type="cofactor">
    <cofactor evidence="1">
        <name>Zn(2+)</name>
        <dbReference type="ChEBI" id="CHEBI:29105"/>
    </cofactor>
</comment>
<evidence type="ECO:0000256" key="12">
    <source>
        <dbReference type="SAM" id="Phobius"/>
    </source>
</evidence>
<evidence type="ECO:0000256" key="4">
    <source>
        <dbReference type="ARBA" id="ARBA00022670"/>
    </source>
</evidence>
<dbReference type="PANTHER" id="PTHR43221:SF1">
    <property type="entry name" value="PROTEASE HTPX"/>
    <property type="match status" value="1"/>
</dbReference>
<dbReference type="Pfam" id="PF01435">
    <property type="entry name" value="Peptidase_M48"/>
    <property type="match status" value="1"/>
</dbReference>
<dbReference type="InterPro" id="IPR050083">
    <property type="entry name" value="HtpX_protease"/>
</dbReference>
<dbReference type="CDD" id="cd07328">
    <property type="entry name" value="M48_Ste24p_like"/>
    <property type="match status" value="1"/>
</dbReference>
<feature type="transmembrane region" description="Helical" evidence="12">
    <location>
        <begin position="7"/>
        <end position="35"/>
    </location>
</feature>
<keyword evidence="15" id="KW-1185">Reference proteome</keyword>
<evidence type="ECO:0000256" key="8">
    <source>
        <dbReference type="ARBA" id="ARBA00022833"/>
    </source>
</evidence>
<keyword evidence="8" id="KW-0862">Zinc</keyword>
<proteinExistence type="predicted"/>
<evidence type="ECO:0000256" key="1">
    <source>
        <dbReference type="ARBA" id="ARBA00001947"/>
    </source>
</evidence>
<dbReference type="Gene3D" id="3.30.2010.10">
    <property type="entry name" value="Metalloproteases ('zincins'), catalytic domain"/>
    <property type="match status" value="1"/>
</dbReference>
<dbReference type="GO" id="GO:0004222">
    <property type="term" value="F:metalloendopeptidase activity"/>
    <property type="evidence" value="ECO:0007669"/>
    <property type="project" value="InterPro"/>
</dbReference>
<keyword evidence="9 12" id="KW-1133">Transmembrane helix</keyword>
<dbReference type="PANTHER" id="PTHR43221">
    <property type="entry name" value="PROTEASE HTPX"/>
    <property type="match status" value="1"/>
</dbReference>
<evidence type="ECO:0000256" key="11">
    <source>
        <dbReference type="ARBA" id="ARBA00023136"/>
    </source>
</evidence>
<feature type="transmembrane region" description="Helical" evidence="12">
    <location>
        <begin position="47"/>
        <end position="66"/>
    </location>
</feature>
<keyword evidence="11 12" id="KW-0472">Membrane</keyword>
<evidence type="ECO:0000256" key="5">
    <source>
        <dbReference type="ARBA" id="ARBA00022692"/>
    </source>
</evidence>
<evidence type="ECO:0000313" key="15">
    <source>
        <dbReference type="Proteomes" id="UP000198765"/>
    </source>
</evidence>
<dbReference type="PATRIC" id="fig|299146.4.peg.4047"/>
<dbReference type="EMBL" id="LT594324">
    <property type="protein sequence ID" value="SBT51038.1"/>
    <property type="molecule type" value="Genomic_DNA"/>
</dbReference>
<accession>A0A1A9A4L3</accession>